<sequence length="96" mass="10543">PKTIAQENNYGRGASAHLPSIKVKGLKNPVIQVTDANSGDLVYALRIRGSSFRPKVFDAKAKYNLRIGEPDENLWKTFENLAPVKPGDKSSLTVSF</sequence>
<proteinExistence type="predicted"/>
<gene>
    <name evidence="1" type="ORF">METZ01_LOCUS211839</name>
</gene>
<evidence type="ECO:0000313" key="1">
    <source>
        <dbReference type="EMBL" id="SVB58985.1"/>
    </source>
</evidence>
<organism evidence="1">
    <name type="scientific">marine metagenome</name>
    <dbReference type="NCBI Taxonomy" id="408172"/>
    <lineage>
        <taxon>unclassified sequences</taxon>
        <taxon>metagenomes</taxon>
        <taxon>ecological metagenomes</taxon>
    </lineage>
</organism>
<feature type="non-terminal residue" evidence="1">
    <location>
        <position position="1"/>
    </location>
</feature>
<protein>
    <submittedName>
        <fullName evidence="1">Uncharacterized protein</fullName>
    </submittedName>
</protein>
<name>A0A382F8H7_9ZZZZ</name>
<dbReference type="EMBL" id="UINC01048450">
    <property type="protein sequence ID" value="SVB58985.1"/>
    <property type="molecule type" value="Genomic_DNA"/>
</dbReference>
<accession>A0A382F8H7</accession>
<dbReference type="AlphaFoldDB" id="A0A382F8H7"/>
<reference evidence="1" key="1">
    <citation type="submission" date="2018-05" db="EMBL/GenBank/DDBJ databases">
        <authorList>
            <person name="Lanie J.A."/>
            <person name="Ng W.-L."/>
            <person name="Kazmierczak K.M."/>
            <person name="Andrzejewski T.M."/>
            <person name="Davidsen T.M."/>
            <person name="Wayne K.J."/>
            <person name="Tettelin H."/>
            <person name="Glass J.I."/>
            <person name="Rusch D."/>
            <person name="Podicherti R."/>
            <person name="Tsui H.-C.T."/>
            <person name="Winkler M.E."/>
        </authorList>
    </citation>
    <scope>NUCLEOTIDE SEQUENCE</scope>
</reference>